<evidence type="ECO:0000256" key="1">
    <source>
        <dbReference type="SAM" id="MobiDB-lite"/>
    </source>
</evidence>
<dbReference type="Proteomes" id="UP001202244">
    <property type="component" value="Chromosome"/>
</dbReference>
<proteinExistence type="predicted"/>
<evidence type="ECO:0000313" key="3">
    <source>
        <dbReference type="Proteomes" id="UP001202244"/>
    </source>
</evidence>
<accession>A0ABY3XTA6</accession>
<feature type="compositionally biased region" description="Polar residues" evidence="1">
    <location>
        <begin position="30"/>
        <end position="49"/>
    </location>
</feature>
<reference evidence="2 3" key="1">
    <citation type="journal article" date="2023" name="Microbiol. Spectr.">
        <title>Synergy between Genome Mining, Metabolomics, and Bioinformatics Uncovers Antibacterial Chlorinated Carbazole Alkaloids and Their Biosynthetic Gene Cluster from Streptomyces tubbatahanensis sp. nov., a Novel Actinomycete Isolated from Sulu Sea, Philippines.</title>
        <authorList>
            <person name="Tenebro C.P."/>
            <person name="Trono D.J.V.L."/>
            <person name="Balida L.A.P."/>
            <person name="Bayog L.K.A."/>
            <person name="Bruna J.R."/>
            <person name="Sabido E.M."/>
            <person name="Caspe D.P.C."/>
            <person name="de Los Santos E.L.C."/>
            <person name="Saludes J.P."/>
            <person name="Dalisay D.S."/>
        </authorList>
    </citation>
    <scope>NUCLEOTIDE SEQUENCE [LARGE SCALE GENOMIC DNA]</scope>
    <source>
        <strain evidence="2 3">DSD3025</strain>
    </source>
</reference>
<gene>
    <name evidence="2" type="ORF">MMF93_14320</name>
</gene>
<dbReference type="EMBL" id="CP093846">
    <property type="protein sequence ID" value="UNS97536.1"/>
    <property type="molecule type" value="Genomic_DNA"/>
</dbReference>
<sequence>MSDHEEKVTPESGEVTTKDRNQTIKPPAANGSSGEMGTNDRNQTINPAH</sequence>
<feature type="region of interest" description="Disordered" evidence="1">
    <location>
        <begin position="1"/>
        <end position="49"/>
    </location>
</feature>
<keyword evidence="3" id="KW-1185">Reference proteome</keyword>
<evidence type="ECO:0008006" key="4">
    <source>
        <dbReference type="Google" id="ProtNLM"/>
    </source>
</evidence>
<organism evidence="2 3">
    <name type="scientific">Streptomyces tubbatahanensis</name>
    <dbReference type="NCBI Taxonomy" id="2923272"/>
    <lineage>
        <taxon>Bacteria</taxon>
        <taxon>Bacillati</taxon>
        <taxon>Actinomycetota</taxon>
        <taxon>Actinomycetes</taxon>
        <taxon>Kitasatosporales</taxon>
        <taxon>Streptomycetaceae</taxon>
        <taxon>Streptomyces</taxon>
    </lineage>
</organism>
<protein>
    <recommendedName>
        <fullName evidence="4">Sigma-like protein</fullName>
    </recommendedName>
</protein>
<dbReference type="RefSeq" id="WP_242751668.1">
    <property type="nucleotide sequence ID" value="NZ_CP093846.1"/>
</dbReference>
<evidence type="ECO:0000313" key="2">
    <source>
        <dbReference type="EMBL" id="UNS97536.1"/>
    </source>
</evidence>
<name>A0ABY3XTA6_9ACTN</name>